<dbReference type="AlphaFoldDB" id="A0A9N7TUY2"/>
<organism evidence="2 3">
    <name type="scientific">Pleuronectes platessa</name>
    <name type="common">European plaice</name>
    <dbReference type="NCBI Taxonomy" id="8262"/>
    <lineage>
        <taxon>Eukaryota</taxon>
        <taxon>Metazoa</taxon>
        <taxon>Chordata</taxon>
        <taxon>Craniata</taxon>
        <taxon>Vertebrata</taxon>
        <taxon>Euteleostomi</taxon>
        <taxon>Actinopterygii</taxon>
        <taxon>Neopterygii</taxon>
        <taxon>Teleostei</taxon>
        <taxon>Neoteleostei</taxon>
        <taxon>Acanthomorphata</taxon>
        <taxon>Carangaria</taxon>
        <taxon>Pleuronectiformes</taxon>
        <taxon>Pleuronectoidei</taxon>
        <taxon>Pleuronectidae</taxon>
        <taxon>Pleuronectes</taxon>
    </lineage>
</organism>
<proteinExistence type="predicted"/>
<evidence type="ECO:0000313" key="3">
    <source>
        <dbReference type="Proteomes" id="UP001153269"/>
    </source>
</evidence>
<dbReference type="Proteomes" id="UP001153269">
    <property type="component" value="Unassembled WGS sequence"/>
</dbReference>
<reference evidence="2" key="1">
    <citation type="submission" date="2020-03" db="EMBL/GenBank/DDBJ databases">
        <authorList>
            <person name="Weist P."/>
        </authorList>
    </citation>
    <scope>NUCLEOTIDE SEQUENCE</scope>
</reference>
<protein>
    <submittedName>
        <fullName evidence="2">Uncharacterized protein</fullName>
    </submittedName>
</protein>
<feature type="region of interest" description="Disordered" evidence="1">
    <location>
        <begin position="55"/>
        <end position="82"/>
    </location>
</feature>
<evidence type="ECO:0000256" key="1">
    <source>
        <dbReference type="SAM" id="MobiDB-lite"/>
    </source>
</evidence>
<comment type="caution">
    <text evidence="2">The sequence shown here is derived from an EMBL/GenBank/DDBJ whole genome shotgun (WGS) entry which is preliminary data.</text>
</comment>
<evidence type="ECO:0000313" key="2">
    <source>
        <dbReference type="EMBL" id="CAB1418589.1"/>
    </source>
</evidence>
<keyword evidence="3" id="KW-1185">Reference proteome</keyword>
<dbReference type="EMBL" id="CADEAL010000335">
    <property type="protein sequence ID" value="CAB1418589.1"/>
    <property type="molecule type" value="Genomic_DNA"/>
</dbReference>
<accession>A0A9N7TUY2</accession>
<name>A0A9N7TUY2_PLEPL</name>
<sequence length="127" mass="13780">MNSSKPLLHSGLNPLLRACTAGFVAGVRGDDPKEVLVGGGWELGEDSPIVWAVTAGRPRAPRRPQRPQRPGHSNESAGPQAVRTPALVNERWEPGDPGSNWLGHLEQSAETLTHGCHPRETLRETWT</sequence>
<gene>
    <name evidence="2" type="ORF">PLEPLA_LOCUS6415</name>
</gene>